<evidence type="ECO:0000256" key="3">
    <source>
        <dbReference type="ARBA" id="ARBA00022989"/>
    </source>
</evidence>
<comment type="subcellular location">
    <subcellularLocation>
        <location evidence="1">Membrane</location>
        <topology evidence="1">Multi-pass membrane protein</topology>
    </subcellularLocation>
</comment>
<organism evidence="6 7">
    <name type="scientific">Lentibacillus cibarius</name>
    <dbReference type="NCBI Taxonomy" id="2583219"/>
    <lineage>
        <taxon>Bacteria</taxon>
        <taxon>Bacillati</taxon>
        <taxon>Bacillota</taxon>
        <taxon>Bacilli</taxon>
        <taxon>Bacillales</taxon>
        <taxon>Bacillaceae</taxon>
        <taxon>Lentibacillus</taxon>
    </lineage>
</organism>
<keyword evidence="2 5" id="KW-0812">Transmembrane</keyword>
<dbReference type="Pfam" id="PF09685">
    <property type="entry name" value="MamF_MmsF"/>
    <property type="match status" value="1"/>
</dbReference>
<dbReference type="InterPro" id="IPR019109">
    <property type="entry name" value="MamF_MmsF"/>
</dbReference>
<evidence type="ECO:0000313" key="7">
    <source>
        <dbReference type="Proteomes" id="UP000319280"/>
    </source>
</evidence>
<sequence>MPEKDERMFAMLIYLVSIFFPVLGPLIIWLFKRDESDFVDYHGKEYFNFFLSFTVYSIISCILVILLIGFVLLPVVGILAFVFTIIALFKANNGERYRIPLVFRMIK</sequence>
<dbReference type="RefSeq" id="WP_142790972.1">
    <property type="nucleotide sequence ID" value="NZ_VJMZ01000001.1"/>
</dbReference>
<name>A0A549YJ74_9BACI</name>
<evidence type="ECO:0000313" key="6">
    <source>
        <dbReference type="EMBL" id="TRM11922.1"/>
    </source>
</evidence>
<gene>
    <name evidence="6" type="ORF">FH966_09625</name>
</gene>
<keyword evidence="3 5" id="KW-1133">Transmembrane helix</keyword>
<feature type="transmembrane region" description="Helical" evidence="5">
    <location>
        <begin position="12"/>
        <end position="31"/>
    </location>
</feature>
<comment type="caution">
    <text evidence="6">The sequence shown here is derived from an EMBL/GenBank/DDBJ whole genome shotgun (WGS) entry which is preliminary data.</text>
</comment>
<evidence type="ECO:0000256" key="2">
    <source>
        <dbReference type="ARBA" id="ARBA00022692"/>
    </source>
</evidence>
<dbReference type="EMBL" id="VJMZ01000001">
    <property type="protein sequence ID" value="TRM11922.1"/>
    <property type="molecule type" value="Genomic_DNA"/>
</dbReference>
<keyword evidence="4 5" id="KW-0472">Membrane</keyword>
<evidence type="ECO:0000256" key="5">
    <source>
        <dbReference type="SAM" id="Phobius"/>
    </source>
</evidence>
<evidence type="ECO:0000256" key="1">
    <source>
        <dbReference type="ARBA" id="ARBA00004141"/>
    </source>
</evidence>
<accession>A0A549YJ74</accession>
<dbReference type="AlphaFoldDB" id="A0A549YJ74"/>
<dbReference type="Proteomes" id="UP000319280">
    <property type="component" value="Unassembled WGS sequence"/>
</dbReference>
<keyword evidence="7" id="KW-1185">Reference proteome</keyword>
<evidence type="ECO:0000256" key="4">
    <source>
        <dbReference type="ARBA" id="ARBA00023136"/>
    </source>
</evidence>
<proteinExistence type="predicted"/>
<reference evidence="6 7" key="1">
    <citation type="submission" date="2019-07" db="EMBL/GenBank/DDBJ databases">
        <title>Genomic analysis of Lentibacillus sp. NKC851-2.</title>
        <authorList>
            <person name="Oh Y.J."/>
        </authorList>
    </citation>
    <scope>NUCLEOTIDE SEQUENCE [LARGE SCALE GENOMIC DNA]</scope>
    <source>
        <strain evidence="6 7">NKC851-2</strain>
    </source>
</reference>
<feature type="transmembrane region" description="Helical" evidence="5">
    <location>
        <begin position="56"/>
        <end position="89"/>
    </location>
</feature>
<protein>
    <submittedName>
        <fullName evidence="6">DUF4870 domain-containing protein</fullName>
    </submittedName>
</protein>